<dbReference type="Proteomes" id="UP001144352">
    <property type="component" value="Unassembled WGS sequence"/>
</dbReference>
<dbReference type="InterPro" id="IPR017900">
    <property type="entry name" value="4Fe4S_Fe_S_CS"/>
</dbReference>
<dbReference type="InterPro" id="IPR036010">
    <property type="entry name" value="2Fe-2S_ferredoxin-like_sf"/>
</dbReference>
<sequence length="218" mass="23704">MSEINLQIDGKEVVATEGMTILDAAKSVGISIPTLCHHEKLEPYGGCRICTVEVEVRGWPKLVAGCIYPVEKGLVVRTRTEKVDKIRKVLLEEMLAHAPDSEELKALAQEYGADRDRFEKHPSFCIHCGLCVRYCAEIKKKNAVGFVDRGSNREISFIPEIAAKECWDCKECFPLCPTSALQAAYVLAGALMTPPEEAHSGGCGCSCSCGSAPEKQAG</sequence>
<dbReference type="PANTHER" id="PTHR24960">
    <property type="entry name" value="PHOTOSYSTEM I IRON-SULFUR CENTER-RELATED"/>
    <property type="match status" value="1"/>
</dbReference>
<gene>
    <name evidence="7" type="ORF">GHYDROH2_28060</name>
</gene>
<proteinExistence type="predicted"/>
<dbReference type="PROSITE" id="PS51379">
    <property type="entry name" value="4FE4S_FER_2"/>
    <property type="match status" value="2"/>
</dbReference>
<evidence type="ECO:0000256" key="1">
    <source>
        <dbReference type="ARBA" id="ARBA00022485"/>
    </source>
</evidence>
<evidence type="ECO:0000313" key="8">
    <source>
        <dbReference type="Proteomes" id="UP001144352"/>
    </source>
</evidence>
<reference evidence="7" key="1">
    <citation type="submission" date="2022-12" db="EMBL/GenBank/DDBJ databases">
        <title>Reference genome sequencing for broad-spectrum identification of bacterial and archaeal isolates by mass spectrometry.</title>
        <authorList>
            <person name="Sekiguchi Y."/>
            <person name="Tourlousse D.M."/>
        </authorList>
    </citation>
    <scope>NUCLEOTIDE SEQUENCE</scope>
    <source>
        <strain evidence="7">H2</strain>
    </source>
</reference>
<dbReference type="SUPFAM" id="SSF54292">
    <property type="entry name" value="2Fe-2S ferredoxin-like"/>
    <property type="match status" value="1"/>
</dbReference>
<dbReference type="CDD" id="cd00207">
    <property type="entry name" value="fer2"/>
    <property type="match status" value="1"/>
</dbReference>
<dbReference type="Pfam" id="PF13510">
    <property type="entry name" value="Fer2_4"/>
    <property type="match status" value="1"/>
</dbReference>
<dbReference type="InterPro" id="IPR001041">
    <property type="entry name" value="2Fe-2S_ferredoxin-type"/>
</dbReference>
<evidence type="ECO:0000256" key="4">
    <source>
        <dbReference type="ARBA" id="ARBA00023014"/>
    </source>
</evidence>
<feature type="domain" description="2Fe-2S ferredoxin-type" evidence="5">
    <location>
        <begin position="2"/>
        <end position="82"/>
    </location>
</feature>
<dbReference type="SUPFAM" id="SSF54862">
    <property type="entry name" value="4Fe-4S ferredoxins"/>
    <property type="match status" value="1"/>
</dbReference>
<keyword evidence="2" id="KW-0479">Metal-binding</keyword>
<dbReference type="AlphaFoldDB" id="A0A9W6G1T7"/>
<dbReference type="GO" id="GO:0046872">
    <property type="term" value="F:metal ion binding"/>
    <property type="evidence" value="ECO:0007669"/>
    <property type="project" value="UniProtKB-KW"/>
</dbReference>
<evidence type="ECO:0000259" key="5">
    <source>
        <dbReference type="PROSITE" id="PS51085"/>
    </source>
</evidence>
<dbReference type="RefSeq" id="WP_214187766.1">
    <property type="nucleotide sequence ID" value="NZ_BSDS01000002.1"/>
</dbReference>
<evidence type="ECO:0000259" key="6">
    <source>
        <dbReference type="PROSITE" id="PS51379"/>
    </source>
</evidence>
<keyword evidence="3" id="KW-0408">Iron</keyword>
<protein>
    <recommendedName>
        <fullName evidence="9">(2Fe-2S)-binding protein</fullName>
    </recommendedName>
</protein>
<keyword evidence="4" id="KW-0411">Iron-sulfur</keyword>
<evidence type="ECO:0000256" key="2">
    <source>
        <dbReference type="ARBA" id="ARBA00022723"/>
    </source>
</evidence>
<evidence type="ECO:0008006" key="9">
    <source>
        <dbReference type="Google" id="ProtNLM"/>
    </source>
</evidence>
<dbReference type="InterPro" id="IPR050157">
    <property type="entry name" value="PSI_iron-sulfur_center"/>
</dbReference>
<dbReference type="Gene3D" id="3.10.20.740">
    <property type="match status" value="1"/>
</dbReference>
<dbReference type="EMBL" id="BSDS01000002">
    <property type="protein sequence ID" value="GLI39305.1"/>
    <property type="molecule type" value="Genomic_DNA"/>
</dbReference>
<evidence type="ECO:0000256" key="3">
    <source>
        <dbReference type="ARBA" id="ARBA00023004"/>
    </source>
</evidence>
<keyword evidence="8" id="KW-1185">Reference proteome</keyword>
<dbReference type="InterPro" id="IPR017896">
    <property type="entry name" value="4Fe4S_Fe-S-bd"/>
</dbReference>
<evidence type="ECO:0000313" key="7">
    <source>
        <dbReference type="EMBL" id="GLI39305.1"/>
    </source>
</evidence>
<dbReference type="GO" id="GO:0051539">
    <property type="term" value="F:4 iron, 4 sulfur cluster binding"/>
    <property type="evidence" value="ECO:0007669"/>
    <property type="project" value="UniProtKB-KW"/>
</dbReference>
<dbReference type="PANTHER" id="PTHR24960:SF84">
    <property type="entry name" value="HYDROGENASE SUBUNIT"/>
    <property type="match status" value="1"/>
</dbReference>
<feature type="domain" description="4Fe-4S ferredoxin-type" evidence="6">
    <location>
        <begin position="157"/>
        <end position="186"/>
    </location>
</feature>
<dbReference type="Pfam" id="PF12838">
    <property type="entry name" value="Fer4_7"/>
    <property type="match status" value="1"/>
</dbReference>
<organism evidence="7 8">
    <name type="scientific">Geobacter hydrogenophilus</name>
    <dbReference type="NCBI Taxonomy" id="40983"/>
    <lineage>
        <taxon>Bacteria</taxon>
        <taxon>Pseudomonadati</taxon>
        <taxon>Thermodesulfobacteriota</taxon>
        <taxon>Desulfuromonadia</taxon>
        <taxon>Geobacterales</taxon>
        <taxon>Geobacteraceae</taxon>
        <taxon>Geobacter</taxon>
    </lineage>
</organism>
<comment type="caution">
    <text evidence="7">The sequence shown here is derived from an EMBL/GenBank/DDBJ whole genome shotgun (WGS) entry which is preliminary data.</text>
</comment>
<dbReference type="PROSITE" id="PS51085">
    <property type="entry name" value="2FE2S_FER_2"/>
    <property type="match status" value="1"/>
</dbReference>
<keyword evidence="1" id="KW-0004">4Fe-4S</keyword>
<feature type="domain" description="4Fe-4S ferredoxin-type" evidence="6">
    <location>
        <begin position="116"/>
        <end position="149"/>
    </location>
</feature>
<dbReference type="Gene3D" id="3.30.70.20">
    <property type="match status" value="1"/>
</dbReference>
<name>A0A9W6G1T7_9BACT</name>
<dbReference type="PROSITE" id="PS00198">
    <property type="entry name" value="4FE4S_FER_1"/>
    <property type="match status" value="1"/>
</dbReference>
<accession>A0A9W6G1T7</accession>